<organism evidence="1 2">
    <name type="scientific">Pangasianodon gigas</name>
    <name type="common">Mekong giant catfish</name>
    <name type="synonym">Pangasius gigas</name>
    <dbReference type="NCBI Taxonomy" id="30993"/>
    <lineage>
        <taxon>Eukaryota</taxon>
        <taxon>Metazoa</taxon>
        <taxon>Chordata</taxon>
        <taxon>Craniata</taxon>
        <taxon>Vertebrata</taxon>
        <taxon>Euteleostomi</taxon>
        <taxon>Actinopterygii</taxon>
        <taxon>Neopterygii</taxon>
        <taxon>Teleostei</taxon>
        <taxon>Ostariophysi</taxon>
        <taxon>Siluriformes</taxon>
        <taxon>Pangasiidae</taxon>
        <taxon>Pangasianodon</taxon>
    </lineage>
</organism>
<comment type="caution">
    <text evidence="1">The sequence shown here is derived from an EMBL/GenBank/DDBJ whole genome shotgun (WGS) entry which is preliminary data.</text>
</comment>
<evidence type="ECO:0000313" key="1">
    <source>
        <dbReference type="EMBL" id="MCI4381459.1"/>
    </source>
</evidence>
<dbReference type="Proteomes" id="UP000829447">
    <property type="component" value="Linkage Group LG9"/>
</dbReference>
<proteinExistence type="predicted"/>
<gene>
    <name evidence="1" type="ORF">PGIGA_G00251940</name>
</gene>
<reference evidence="1 2" key="1">
    <citation type="journal article" date="2022" name="bioRxiv">
        <title>An ancient truncated duplication of the anti-Mullerian hormone receptor type 2 gene is a potential conserved master sex determinant in the Pangasiidae catfish family.</title>
        <authorList>
            <person name="Wen M."/>
            <person name="Pan Q."/>
            <person name="Jouanno E."/>
            <person name="Montfort J."/>
            <person name="Zahm M."/>
            <person name="Cabau C."/>
            <person name="Klopp C."/>
            <person name="Iampietro C."/>
            <person name="Roques C."/>
            <person name="Bouchez O."/>
            <person name="Castinel A."/>
            <person name="Donnadieu C."/>
            <person name="Parrinello H."/>
            <person name="Poncet C."/>
            <person name="Belmonte E."/>
            <person name="Gautier V."/>
            <person name="Avarre J.-C."/>
            <person name="Dugue R."/>
            <person name="Gustiano R."/>
            <person name="Ha T.T.T."/>
            <person name="Campet M."/>
            <person name="Sriphairoj K."/>
            <person name="Ribolli J."/>
            <person name="de Almeida F.L."/>
            <person name="Desvignes T."/>
            <person name="Postlethwait J.H."/>
            <person name="Bucao C.F."/>
            <person name="Robinson-Rechavi M."/>
            <person name="Bobe J."/>
            <person name="Herpin A."/>
            <person name="Guiguen Y."/>
        </authorList>
    </citation>
    <scope>NUCLEOTIDE SEQUENCE [LARGE SCALE GENOMIC DNA]</scope>
    <source>
        <strain evidence="1">YG-Dec2019</strain>
    </source>
</reference>
<dbReference type="EMBL" id="CM040462">
    <property type="protein sequence ID" value="MCI4381459.1"/>
    <property type="molecule type" value="Genomic_DNA"/>
</dbReference>
<sequence>MRSSVSMQMSTWTPPVRQNSLPSPHQTLSSMQFGPTKQMGYYGLQQKCFDQQSVRLSNPHTFSQPISSSANLQSSQTPQMWSSGSQSQLPSISPASGRHLPQNIVHHASLQAGQVGTLYVNLNHDPQVLNTTIQRNYKDLHSMQNYNC</sequence>
<accession>A0ACC5WQP6</accession>
<evidence type="ECO:0000313" key="2">
    <source>
        <dbReference type="Proteomes" id="UP000829447"/>
    </source>
</evidence>
<name>A0ACC5WQP6_PANGG</name>
<keyword evidence="2" id="KW-1185">Reference proteome</keyword>
<feature type="non-terminal residue" evidence="1">
    <location>
        <position position="148"/>
    </location>
</feature>
<protein>
    <submittedName>
        <fullName evidence="1">Uncharacterized protein</fullName>
    </submittedName>
</protein>